<dbReference type="EMBL" id="JH598667">
    <property type="status" value="NOT_ANNOTATED_CDS"/>
    <property type="molecule type" value="Genomic_DNA"/>
</dbReference>
<accession>M4BRV2</accession>
<dbReference type="EnsemblProtists" id="HpaT809142">
    <property type="protein sequence ID" value="HpaP809142"/>
    <property type="gene ID" value="HpaG809142"/>
</dbReference>
<dbReference type="HOGENOM" id="CLU_3072813_0_0_1"/>
<dbReference type="Proteomes" id="UP000011713">
    <property type="component" value="Unassembled WGS sequence"/>
</dbReference>
<sequence>MSSILDSIVATIFVCFAEDPAALYCSHPEEHARLVEAWGRLQPDLLSFPTHMV</sequence>
<dbReference type="AlphaFoldDB" id="M4BRV2"/>
<organism evidence="1 2">
    <name type="scientific">Hyaloperonospora arabidopsidis (strain Emoy2)</name>
    <name type="common">Downy mildew agent</name>
    <name type="synonym">Peronospora arabidopsidis</name>
    <dbReference type="NCBI Taxonomy" id="559515"/>
    <lineage>
        <taxon>Eukaryota</taxon>
        <taxon>Sar</taxon>
        <taxon>Stramenopiles</taxon>
        <taxon>Oomycota</taxon>
        <taxon>Peronosporomycetes</taxon>
        <taxon>Peronosporales</taxon>
        <taxon>Peronosporaceae</taxon>
        <taxon>Hyaloperonospora</taxon>
    </lineage>
</organism>
<reference evidence="1" key="2">
    <citation type="submission" date="2015-06" db="UniProtKB">
        <authorList>
            <consortium name="EnsemblProtists"/>
        </authorList>
    </citation>
    <scope>IDENTIFICATION</scope>
    <source>
        <strain evidence="1">Emoy2</strain>
    </source>
</reference>
<proteinExistence type="predicted"/>
<dbReference type="VEuPathDB" id="FungiDB:HpaG809142"/>
<protein>
    <submittedName>
        <fullName evidence="1">Uncharacterized protein</fullName>
    </submittedName>
</protein>
<name>M4BRV2_HYAAE</name>
<reference evidence="2" key="1">
    <citation type="journal article" date="2010" name="Science">
        <title>Signatures of adaptation to obligate biotrophy in the Hyaloperonospora arabidopsidis genome.</title>
        <authorList>
            <person name="Baxter L."/>
            <person name="Tripathy S."/>
            <person name="Ishaque N."/>
            <person name="Boot N."/>
            <person name="Cabral A."/>
            <person name="Kemen E."/>
            <person name="Thines M."/>
            <person name="Ah-Fong A."/>
            <person name="Anderson R."/>
            <person name="Badejoko W."/>
            <person name="Bittner-Eddy P."/>
            <person name="Boore J.L."/>
            <person name="Chibucos M.C."/>
            <person name="Coates M."/>
            <person name="Dehal P."/>
            <person name="Delehaunty K."/>
            <person name="Dong S."/>
            <person name="Downton P."/>
            <person name="Dumas B."/>
            <person name="Fabro G."/>
            <person name="Fronick C."/>
            <person name="Fuerstenberg S.I."/>
            <person name="Fulton L."/>
            <person name="Gaulin E."/>
            <person name="Govers F."/>
            <person name="Hughes L."/>
            <person name="Humphray S."/>
            <person name="Jiang R.H."/>
            <person name="Judelson H."/>
            <person name="Kamoun S."/>
            <person name="Kyung K."/>
            <person name="Meijer H."/>
            <person name="Minx P."/>
            <person name="Morris P."/>
            <person name="Nelson J."/>
            <person name="Phuntumart V."/>
            <person name="Qutob D."/>
            <person name="Rehmany A."/>
            <person name="Rougon-Cardoso A."/>
            <person name="Ryden P."/>
            <person name="Torto-Alalibo T."/>
            <person name="Studholme D."/>
            <person name="Wang Y."/>
            <person name="Win J."/>
            <person name="Wood J."/>
            <person name="Clifton S.W."/>
            <person name="Rogers J."/>
            <person name="Van den Ackerveken G."/>
            <person name="Jones J.D."/>
            <person name="McDowell J.M."/>
            <person name="Beynon J."/>
            <person name="Tyler B.M."/>
        </authorList>
    </citation>
    <scope>NUCLEOTIDE SEQUENCE [LARGE SCALE GENOMIC DNA]</scope>
    <source>
        <strain evidence="2">Emoy2</strain>
    </source>
</reference>
<evidence type="ECO:0000313" key="2">
    <source>
        <dbReference type="Proteomes" id="UP000011713"/>
    </source>
</evidence>
<keyword evidence="2" id="KW-1185">Reference proteome</keyword>
<evidence type="ECO:0000313" key="1">
    <source>
        <dbReference type="EnsemblProtists" id="HpaP809142"/>
    </source>
</evidence>
<dbReference type="InParanoid" id="M4BRV2"/>